<dbReference type="InterPro" id="IPR001202">
    <property type="entry name" value="WW_dom"/>
</dbReference>
<feature type="region of interest" description="Disordered" evidence="2">
    <location>
        <begin position="41"/>
        <end position="60"/>
    </location>
</feature>
<proteinExistence type="predicted"/>
<evidence type="ECO:0000259" key="4">
    <source>
        <dbReference type="PROSITE" id="PS50020"/>
    </source>
</evidence>
<dbReference type="SUPFAM" id="SSF51045">
    <property type="entry name" value="WW domain"/>
    <property type="match status" value="2"/>
</dbReference>
<dbReference type="PANTHER" id="PTHR12752">
    <property type="entry name" value="PHOSPHOINOSITOL 3-PHOSPHATE-BINDING PROTEIN"/>
    <property type="match status" value="1"/>
</dbReference>
<evidence type="ECO:0000256" key="1">
    <source>
        <dbReference type="SAM" id="Coils"/>
    </source>
</evidence>
<feature type="domain" description="WW" evidence="4">
    <location>
        <begin position="8"/>
        <end position="41"/>
    </location>
</feature>
<feature type="compositionally biased region" description="Low complexity" evidence="2">
    <location>
        <begin position="377"/>
        <end position="386"/>
    </location>
</feature>
<dbReference type="CDD" id="cd13248">
    <property type="entry name" value="PH_PEPP1_2_3"/>
    <property type="match status" value="1"/>
</dbReference>
<feature type="compositionally biased region" description="Basic and acidic residues" evidence="2">
    <location>
        <begin position="486"/>
        <end position="495"/>
    </location>
</feature>
<dbReference type="Proteomes" id="UP000828390">
    <property type="component" value="Unassembled WGS sequence"/>
</dbReference>
<feature type="domain" description="PH" evidence="3">
    <location>
        <begin position="157"/>
        <end position="255"/>
    </location>
</feature>
<feature type="region of interest" description="Disordered" evidence="2">
    <location>
        <begin position="636"/>
        <end position="723"/>
    </location>
</feature>
<dbReference type="EMBL" id="JAIWYP010000001">
    <property type="protein sequence ID" value="KAH3884543.1"/>
    <property type="molecule type" value="Genomic_DNA"/>
</dbReference>
<evidence type="ECO:0000256" key="2">
    <source>
        <dbReference type="SAM" id="MobiDB-lite"/>
    </source>
</evidence>
<evidence type="ECO:0000313" key="5">
    <source>
        <dbReference type="EMBL" id="KAH3884543.1"/>
    </source>
</evidence>
<accession>A0A9D4MY90</accession>
<evidence type="ECO:0000259" key="3">
    <source>
        <dbReference type="PROSITE" id="PS50003"/>
    </source>
</evidence>
<protein>
    <submittedName>
        <fullName evidence="5">Uncharacterized protein</fullName>
    </submittedName>
</protein>
<dbReference type="AlphaFoldDB" id="A0A9D4MY90"/>
<feature type="compositionally biased region" description="Polar residues" evidence="2">
    <location>
        <begin position="348"/>
        <end position="362"/>
    </location>
</feature>
<comment type="caution">
    <text evidence="5">The sequence shown here is derived from an EMBL/GenBank/DDBJ whole genome shotgun (WGS) entry which is preliminary data.</text>
</comment>
<feature type="region of interest" description="Disordered" evidence="2">
    <location>
        <begin position="278"/>
        <end position="320"/>
    </location>
</feature>
<dbReference type="Gene3D" id="2.30.29.30">
    <property type="entry name" value="Pleckstrin-homology domain (PH domain)/Phosphotyrosine-binding domain (PTB)"/>
    <property type="match status" value="1"/>
</dbReference>
<feature type="compositionally biased region" description="Low complexity" evidence="2">
    <location>
        <begin position="659"/>
        <end position="670"/>
    </location>
</feature>
<feature type="compositionally biased region" description="Polar residues" evidence="2">
    <location>
        <begin position="452"/>
        <end position="470"/>
    </location>
</feature>
<feature type="compositionally biased region" description="Polar residues" evidence="2">
    <location>
        <begin position="394"/>
        <end position="419"/>
    </location>
</feature>
<feature type="compositionally biased region" description="Low complexity" evidence="2">
    <location>
        <begin position="420"/>
        <end position="431"/>
    </location>
</feature>
<dbReference type="CDD" id="cd00201">
    <property type="entry name" value="WW"/>
    <property type="match status" value="2"/>
</dbReference>
<dbReference type="PROSITE" id="PS01159">
    <property type="entry name" value="WW_DOMAIN_1"/>
    <property type="match status" value="2"/>
</dbReference>
<feature type="region of interest" description="Disordered" evidence="2">
    <location>
        <begin position="348"/>
        <end position="564"/>
    </location>
</feature>
<dbReference type="PANTHER" id="PTHR12752:SF9">
    <property type="entry name" value="KRAMER, ISOFORM I"/>
    <property type="match status" value="1"/>
</dbReference>
<keyword evidence="6" id="KW-1185">Reference proteome</keyword>
<feature type="non-terminal residue" evidence="5">
    <location>
        <position position="1"/>
    </location>
</feature>
<feature type="compositionally biased region" description="Basic and acidic residues" evidence="2">
    <location>
        <begin position="366"/>
        <end position="375"/>
    </location>
</feature>
<gene>
    <name evidence="5" type="ORF">DPMN_008526</name>
</gene>
<feature type="compositionally biased region" description="Low complexity" evidence="2">
    <location>
        <begin position="684"/>
        <end position="697"/>
    </location>
</feature>
<keyword evidence="1" id="KW-0175">Coiled coil</keyword>
<organism evidence="5 6">
    <name type="scientific">Dreissena polymorpha</name>
    <name type="common">Zebra mussel</name>
    <name type="synonym">Mytilus polymorpha</name>
    <dbReference type="NCBI Taxonomy" id="45954"/>
    <lineage>
        <taxon>Eukaryota</taxon>
        <taxon>Metazoa</taxon>
        <taxon>Spiralia</taxon>
        <taxon>Lophotrochozoa</taxon>
        <taxon>Mollusca</taxon>
        <taxon>Bivalvia</taxon>
        <taxon>Autobranchia</taxon>
        <taxon>Heteroconchia</taxon>
        <taxon>Euheterodonta</taxon>
        <taxon>Imparidentia</taxon>
        <taxon>Neoheterodontei</taxon>
        <taxon>Myida</taxon>
        <taxon>Dreissenoidea</taxon>
        <taxon>Dreissenidae</taxon>
        <taxon>Dreissena</taxon>
    </lineage>
</organism>
<dbReference type="PROSITE" id="PS50020">
    <property type="entry name" value="WW_DOMAIN_2"/>
    <property type="match status" value="2"/>
</dbReference>
<dbReference type="InterPro" id="IPR036020">
    <property type="entry name" value="WW_dom_sf"/>
</dbReference>
<dbReference type="InterPro" id="IPR011993">
    <property type="entry name" value="PH-like_dom_sf"/>
</dbReference>
<dbReference type="InterPro" id="IPR040392">
    <property type="entry name" value="PKHA4-7_PH"/>
</dbReference>
<reference evidence="5" key="1">
    <citation type="journal article" date="2019" name="bioRxiv">
        <title>The Genome of the Zebra Mussel, Dreissena polymorpha: A Resource for Invasive Species Research.</title>
        <authorList>
            <person name="McCartney M.A."/>
            <person name="Auch B."/>
            <person name="Kono T."/>
            <person name="Mallez S."/>
            <person name="Zhang Y."/>
            <person name="Obille A."/>
            <person name="Becker A."/>
            <person name="Abrahante J.E."/>
            <person name="Garbe J."/>
            <person name="Badalamenti J.P."/>
            <person name="Herman A."/>
            <person name="Mangelson H."/>
            <person name="Liachko I."/>
            <person name="Sullivan S."/>
            <person name="Sone E.D."/>
            <person name="Koren S."/>
            <person name="Silverstein K.A.T."/>
            <person name="Beckman K.B."/>
            <person name="Gohl D.M."/>
        </authorList>
    </citation>
    <scope>NUCLEOTIDE SEQUENCE</scope>
    <source>
        <strain evidence="5">Duluth1</strain>
        <tissue evidence="5">Whole animal</tissue>
    </source>
</reference>
<dbReference type="Gene3D" id="2.20.70.10">
    <property type="match status" value="2"/>
</dbReference>
<dbReference type="Pfam" id="PF00169">
    <property type="entry name" value="PH"/>
    <property type="match status" value="1"/>
</dbReference>
<name>A0A9D4MY90_DREPO</name>
<dbReference type="PROSITE" id="PS50003">
    <property type="entry name" value="PH_DOMAIN"/>
    <property type="match status" value="1"/>
</dbReference>
<sequence length="911" mass="104263">MAAKLLGERLPLNWSYGVTEDGRIFFIDDSTQQTTWLHPVTGEPVQTGYSTTADEGQDDCDEDMPHDLSVLEVRMSRLTKLPAGWERALTINGTIYFIDHNRHCTTFEHPVTGHSVMDGPAREAPLSPQSLSTPGRKGSGKTKPIKAPTASREENSKVILRGWLHKQDSGGLKLWKKKWCVLADFGLFFYKDEMEGNCIGSILLPSYSISPCKPHDANKKFAFKAEHENMKTFYFAAENQPEMDKWVEALRMAALVQRAPGSGLPKLIPKSPIMSWDDNVDTAGISPPDMQQYPFSGSRPDPRSPGSEHNRSFNDRQPLQARENVQNFSDPYRGQGHDTRSAAEFGTYSRQPQNPMSPNQQFDPRYPSDRMDKTRGSQRSNQSQGQIMPEDQKSMSSQRSNQHFSNTLPRNPRSNQLDTSMRSMGSQQSQGYNSLPRDPRPRVAEGQDIPYSHSSPRQPQSNRGQNTVRQPAQREEKNPYMMMTPHRNDVRKMDPYKNSNRPLPQEPPLEPVHERSRSGGGDYASLSRIRDKKYQQLSEDPGTGERIEPRQAVPNQLSPSQLQRPDLYVDVPHTYVNVYDQSQVRDLPPDLPSRPPLPAEMRPRLVEDIAKTHSPNTQREMIMAERNLELRMKQPSFFNYPTPDREALPKFPQPGDSPRSQTSQRSQRSQKPLLPQQPEFAPNQRKGQGQQKGFQGRSEGMRSGQGAGPIHTVKEEPDMPDSQVIETDLPKRVFPLNGPRLRMSISATDLLGKTHDELVLLLIQLRRDKADLHEQRDGIRKTIEQNRPAEFFYRKLQNEGRPIDPEKEIQHRKYMDMKHKVEDVEKRLEVYKPLVNLVCNMVTMGSLYGGDNLMLATEYRKHLLSPEQYSPPKKMLEFSRRRQEEQIVQEIEEDVRQLTQEQADLHHKELE</sequence>
<dbReference type="SUPFAM" id="SSF50729">
    <property type="entry name" value="PH domain-like"/>
    <property type="match status" value="1"/>
</dbReference>
<dbReference type="SMART" id="SM00456">
    <property type="entry name" value="WW"/>
    <property type="match status" value="2"/>
</dbReference>
<feature type="coiled-coil region" evidence="1">
    <location>
        <begin position="881"/>
        <end position="908"/>
    </location>
</feature>
<dbReference type="SMART" id="SM00233">
    <property type="entry name" value="PH"/>
    <property type="match status" value="1"/>
</dbReference>
<feature type="domain" description="WW" evidence="4">
    <location>
        <begin position="79"/>
        <end position="112"/>
    </location>
</feature>
<feature type="compositionally biased region" description="Polar residues" evidence="2">
    <location>
        <begin position="553"/>
        <end position="563"/>
    </location>
</feature>
<evidence type="ECO:0000313" key="6">
    <source>
        <dbReference type="Proteomes" id="UP000828390"/>
    </source>
</evidence>
<feature type="region of interest" description="Disordered" evidence="2">
    <location>
        <begin position="115"/>
        <end position="153"/>
    </location>
</feature>
<feature type="compositionally biased region" description="Basic and acidic residues" evidence="2">
    <location>
        <begin position="300"/>
        <end position="314"/>
    </location>
</feature>
<reference evidence="5" key="2">
    <citation type="submission" date="2020-11" db="EMBL/GenBank/DDBJ databases">
        <authorList>
            <person name="McCartney M.A."/>
            <person name="Auch B."/>
            <person name="Kono T."/>
            <person name="Mallez S."/>
            <person name="Becker A."/>
            <person name="Gohl D.M."/>
            <person name="Silverstein K.A.T."/>
            <person name="Koren S."/>
            <person name="Bechman K.B."/>
            <person name="Herman A."/>
            <person name="Abrahante J.E."/>
            <person name="Garbe J."/>
        </authorList>
    </citation>
    <scope>NUCLEOTIDE SEQUENCE</scope>
    <source>
        <strain evidence="5">Duluth1</strain>
        <tissue evidence="5">Whole animal</tissue>
    </source>
</reference>
<dbReference type="InterPro" id="IPR001849">
    <property type="entry name" value="PH_domain"/>
</dbReference>